<feature type="non-terminal residue" evidence="1">
    <location>
        <position position="35"/>
    </location>
</feature>
<evidence type="ECO:0000313" key="1">
    <source>
        <dbReference type="EMBL" id="KKL22242.1"/>
    </source>
</evidence>
<reference evidence="1" key="1">
    <citation type="journal article" date="2015" name="Nature">
        <title>Complex archaea that bridge the gap between prokaryotes and eukaryotes.</title>
        <authorList>
            <person name="Spang A."/>
            <person name="Saw J.H."/>
            <person name="Jorgensen S.L."/>
            <person name="Zaremba-Niedzwiedzka K."/>
            <person name="Martijn J."/>
            <person name="Lind A.E."/>
            <person name="van Eijk R."/>
            <person name="Schleper C."/>
            <person name="Guy L."/>
            <person name="Ettema T.J."/>
        </authorList>
    </citation>
    <scope>NUCLEOTIDE SEQUENCE</scope>
</reference>
<gene>
    <name evidence="1" type="ORF">LCGC14_2437440</name>
</gene>
<sequence>MTDIDIAAEIVKATGLKYDGVFPGVGLQFTDVQQT</sequence>
<comment type="caution">
    <text evidence="1">The sequence shown here is derived from an EMBL/GenBank/DDBJ whole genome shotgun (WGS) entry which is preliminary data.</text>
</comment>
<dbReference type="EMBL" id="LAZR01037425">
    <property type="protein sequence ID" value="KKL22242.1"/>
    <property type="molecule type" value="Genomic_DNA"/>
</dbReference>
<dbReference type="AlphaFoldDB" id="A0A0F9C7H2"/>
<accession>A0A0F9C7H2</accession>
<proteinExistence type="predicted"/>
<name>A0A0F9C7H2_9ZZZZ</name>
<protein>
    <submittedName>
        <fullName evidence="1">Uncharacterized protein</fullName>
    </submittedName>
</protein>
<organism evidence="1">
    <name type="scientific">marine sediment metagenome</name>
    <dbReference type="NCBI Taxonomy" id="412755"/>
    <lineage>
        <taxon>unclassified sequences</taxon>
        <taxon>metagenomes</taxon>
        <taxon>ecological metagenomes</taxon>
    </lineage>
</organism>